<keyword evidence="1" id="KW-0812">Transmembrane</keyword>
<dbReference type="AlphaFoldDB" id="A0A6B3NWJ8"/>
<evidence type="ECO:0000256" key="1">
    <source>
        <dbReference type="SAM" id="Phobius"/>
    </source>
</evidence>
<name>A0A6B3NWJ8_9PSED</name>
<dbReference type="RefSeq" id="WP_163950437.1">
    <property type="nucleotide sequence ID" value="NZ_JAAHBU010000461.1"/>
</dbReference>
<feature type="transmembrane region" description="Helical" evidence="1">
    <location>
        <begin position="158"/>
        <end position="180"/>
    </location>
</feature>
<sequence length="224" mass="25060">MNPLSVLQDSLYFFRRHLLSIAKLCLPLVVLETLLAQAIYNHFGPQASTMAYTVLLGLVFYPLYSGALILYLDARSQGEEPRKRDLLATSLRLWPSFALLVIICMLMIMAGISLLVLPGIWIMVNLVFAEYLLVLRGLQPLPAIRQSFVLCKGHFWQILVCIIGVMIPLWLIDAAFQSLLGEDPDAWLALLLGSLNGFLTLFSTLVSFRLFMLVSDPTLQSAES</sequence>
<reference evidence="2 3" key="1">
    <citation type="submission" date="2020-02" db="EMBL/GenBank/DDBJ databases">
        <title>Broccoli isolated Pseudomonas sp.</title>
        <authorList>
            <person name="Fujikawa T."/>
            <person name="Sawada H."/>
        </authorList>
    </citation>
    <scope>NUCLEOTIDE SEQUENCE [LARGE SCALE GENOMIC DNA]</scope>
    <source>
        <strain evidence="2 3">MAFF212427</strain>
    </source>
</reference>
<feature type="transmembrane region" description="Helical" evidence="1">
    <location>
        <begin position="52"/>
        <end position="72"/>
    </location>
</feature>
<feature type="transmembrane region" description="Helical" evidence="1">
    <location>
        <begin position="120"/>
        <end position="138"/>
    </location>
</feature>
<feature type="transmembrane region" description="Helical" evidence="1">
    <location>
        <begin position="93"/>
        <end position="114"/>
    </location>
</feature>
<protein>
    <submittedName>
        <fullName evidence="2">Uncharacterized protein</fullName>
    </submittedName>
</protein>
<accession>A0A6B3NWJ8</accession>
<feature type="transmembrane region" description="Helical" evidence="1">
    <location>
        <begin position="21"/>
        <end position="40"/>
    </location>
</feature>
<evidence type="ECO:0000313" key="3">
    <source>
        <dbReference type="Proteomes" id="UP000482634"/>
    </source>
</evidence>
<evidence type="ECO:0000313" key="2">
    <source>
        <dbReference type="EMBL" id="NER66416.1"/>
    </source>
</evidence>
<gene>
    <name evidence="2" type="ORF">G3436_24370</name>
</gene>
<keyword evidence="1" id="KW-1133">Transmembrane helix</keyword>
<dbReference type="EMBL" id="JAAHBU010000461">
    <property type="protein sequence ID" value="NER66416.1"/>
    <property type="molecule type" value="Genomic_DNA"/>
</dbReference>
<comment type="caution">
    <text evidence="2">The sequence shown here is derived from an EMBL/GenBank/DDBJ whole genome shotgun (WGS) entry which is preliminary data.</text>
</comment>
<feature type="transmembrane region" description="Helical" evidence="1">
    <location>
        <begin position="186"/>
        <end position="211"/>
    </location>
</feature>
<organism evidence="2 3">
    <name type="scientific">Pseudomonas brassicae</name>
    <dbReference type="NCBI Taxonomy" id="2708063"/>
    <lineage>
        <taxon>Bacteria</taxon>
        <taxon>Pseudomonadati</taxon>
        <taxon>Pseudomonadota</taxon>
        <taxon>Gammaproteobacteria</taxon>
        <taxon>Pseudomonadales</taxon>
        <taxon>Pseudomonadaceae</taxon>
        <taxon>Pseudomonas</taxon>
    </lineage>
</organism>
<dbReference type="Proteomes" id="UP000482634">
    <property type="component" value="Unassembled WGS sequence"/>
</dbReference>
<proteinExistence type="predicted"/>
<keyword evidence="1" id="KW-0472">Membrane</keyword>
<keyword evidence="3" id="KW-1185">Reference proteome</keyword>